<comment type="caution">
    <text evidence="1">The sequence shown here is derived from an EMBL/GenBank/DDBJ whole genome shotgun (WGS) entry which is preliminary data.</text>
</comment>
<gene>
    <name evidence="1" type="ORF">ACFSNB_12350</name>
</gene>
<evidence type="ECO:0008006" key="3">
    <source>
        <dbReference type="Google" id="ProtNLM"/>
    </source>
</evidence>
<dbReference type="SUPFAM" id="SSF52540">
    <property type="entry name" value="P-loop containing nucleoside triphosphate hydrolases"/>
    <property type="match status" value="1"/>
</dbReference>
<dbReference type="RefSeq" id="WP_377316973.1">
    <property type="nucleotide sequence ID" value="NZ_JBHUIY010000024.1"/>
</dbReference>
<protein>
    <recommendedName>
        <fullName evidence="3">AAA ATPase domain-containing protein</fullName>
    </recommendedName>
</protein>
<evidence type="ECO:0000313" key="2">
    <source>
        <dbReference type="Proteomes" id="UP001597296"/>
    </source>
</evidence>
<reference evidence="2" key="1">
    <citation type="journal article" date="2019" name="Int. J. Syst. Evol. Microbiol.">
        <title>The Global Catalogue of Microorganisms (GCM) 10K type strain sequencing project: providing services to taxonomists for standard genome sequencing and annotation.</title>
        <authorList>
            <consortium name="The Broad Institute Genomics Platform"/>
            <consortium name="The Broad Institute Genome Sequencing Center for Infectious Disease"/>
            <person name="Wu L."/>
            <person name="Ma J."/>
        </authorList>
    </citation>
    <scope>NUCLEOTIDE SEQUENCE [LARGE SCALE GENOMIC DNA]</scope>
    <source>
        <strain evidence="2">KCTC 15012</strain>
    </source>
</reference>
<organism evidence="1 2">
    <name type="scientific">Phaeospirillum tilakii</name>
    <dbReference type="NCBI Taxonomy" id="741673"/>
    <lineage>
        <taxon>Bacteria</taxon>
        <taxon>Pseudomonadati</taxon>
        <taxon>Pseudomonadota</taxon>
        <taxon>Alphaproteobacteria</taxon>
        <taxon>Rhodospirillales</taxon>
        <taxon>Rhodospirillaceae</taxon>
        <taxon>Phaeospirillum</taxon>
    </lineage>
</organism>
<keyword evidence="2" id="KW-1185">Reference proteome</keyword>
<dbReference type="EMBL" id="JBHUIY010000024">
    <property type="protein sequence ID" value="MFD2234599.1"/>
    <property type="molecule type" value="Genomic_DNA"/>
</dbReference>
<name>A0ABW5CBE5_9PROT</name>
<dbReference type="Proteomes" id="UP001597296">
    <property type="component" value="Unassembled WGS sequence"/>
</dbReference>
<sequence>MIDPTILFPEGPREAFETAPASLLAVSSRVDYRDALAPGDPRYVPTAEARAEKFVRHFHATFGYDKHSGGFLPPGQGKHVLFFGHVGCGKSTELSRMCQELEDPHRYWVVRIDLLELIDAHDARYSDVWLAVAQKLVDKLEEQGIGVEPVVLNRLRNWFAERVLTHEELGELKAGIDFEASAGAGLPLIAKLLARFTTSVKVGSSYRETLRTVMRNSYGDFVAALNLLITNAAAKIRAAGKGQEILFVIDGADRFRGEDWRRFFVEEVNQLVLVRCIAVYTAPMALKSSGARLDLFDSLVLPMVKLHEFDAANSRREAGFTAMRQVVLKRCHYRLFDSLETLDRLIEFSGGHLRDLLRLLYFACIEAEGAVLDSASVEAAAQRLASEYRSWVLAEDYPILVEAARQPQNLGVSEAVTRLVEGGALLEYNSGSWRQPHPVVRLLPAYLRAAG</sequence>
<dbReference type="Gene3D" id="3.40.50.300">
    <property type="entry name" value="P-loop containing nucleotide triphosphate hydrolases"/>
    <property type="match status" value="1"/>
</dbReference>
<evidence type="ECO:0000313" key="1">
    <source>
        <dbReference type="EMBL" id="MFD2234599.1"/>
    </source>
</evidence>
<proteinExistence type="predicted"/>
<dbReference type="InterPro" id="IPR027417">
    <property type="entry name" value="P-loop_NTPase"/>
</dbReference>
<accession>A0ABW5CBE5</accession>